<dbReference type="GO" id="GO:0000976">
    <property type="term" value="F:transcription cis-regulatory region binding"/>
    <property type="evidence" value="ECO:0007669"/>
    <property type="project" value="TreeGrafter"/>
</dbReference>
<dbReference type="PANTHER" id="PTHR30055">
    <property type="entry name" value="HTH-TYPE TRANSCRIPTIONAL REGULATOR RUTR"/>
    <property type="match status" value="1"/>
</dbReference>
<dbReference type="InterPro" id="IPR011075">
    <property type="entry name" value="TetR_C"/>
</dbReference>
<proteinExistence type="predicted"/>
<dbReference type="Gene3D" id="1.10.357.10">
    <property type="entry name" value="Tetracycline Repressor, domain 2"/>
    <property type="match status" value="1"/>
</dbReference>
<dbReference type="Pfam" id="PF16859">
    <property type="entry name" value="TetR_C_11"/>
    <property type="match status" value="1"/>
</dbReference>
<feature type="DNA-binding region" description="H-T-H motif" evidence="4">
    <location>
        <begin position="61"/>
        <end position="80"/>
    </location>
</feature>
<dbReference type="SUPFAM" id="SSF46689">
    <property type="entry name" value="Homeodomain-like"/>
    <property type="match status" value="1"/>
</dbReference>
<sequence>MTMSQADAIDRLVADAESVPESPAEAVVASKLGRKRDHSRDPEILACAVDVLAEVGYEGMTIEMVATRAKAGKATLYRRWASKEELVIEAVACMKRADVAAMAIPDTGTLRGDLVSLIRPHSIQDNDKKIRVMGGLLSLISRNPELADAVDATIIEPRAAINRMLLHRAMERGEIPDDVDVDRLAMISPSMVAYRTLVQKKVADREFLLSIIDGVILPAVGVRAPKTSGEAATVTESEAETDRVPAGIA</sequence>
<name>A0A495IGM2_9MICO</name>
<comment type="caution">
    <text evidence="7">The sequence shown here is derived from an EMBL/GenBank/DDBJ whole genome shotgun (WGS) entry which is preliminary data.</text>
</comment>
<dbReference type="PROSITE" id="PS50977">
    <property type="entry name" value="HTH_TETR_2"/>
    <property type="match status" value="1"/>
</dbReference>
<evidence type="ECO:0000259" key="6">
    <source>
        <dbReference type="PROSITE" id="PS50977"/>
    </source>
</evidence>
<keyword evidence="1" id="KW-0805">Transcription regulation</keyword>
<dbReference type="InterPro" id="IPR009057">
    <property type="entry name" value="Homeodomain-like_sf"/>
</dbReference>
<dbReference type="SUPFAM" id="SSF48498">
    <property type="entry name" value="Tetracyclin repressor-like, C-terminal domain"/>
    <property type="match status" value="1"/>
</dbReference>
<reference evidence="7 8" key="1">
    <citation type="submission" date="2018-10" db="EMBL/GenBank/DDBJ databases">
        <title>Sequencing the genomes of 1000 actinobacteria strains.</title>
        <authorList>
            <person name="Klenk H.-P."/>
        </authorList>
    </citation>
    <scope>NUCLEOTIDE SEQUENCE [LARGE SCALE GENOMIC DNA]</scope>
    <source>
        <strain evidence="7 8">DSM 17894</strain>
    </source>
</reference>
<dbReference type="PROSITE" id="PS01081">
    <property type="entry name" value="HTH_TETR_1"/>
    <property type="match status" value="1"/>
</dbReference>
<evidence type="ECO:0000256" key="1">
    <source>
        <dbReference type="ARBA" id="ARBA00023015"/>
    </source>
</evidence>
<keyword evidence="3" id="KW-0804">Transcription</keyword>
<dbReference type="InterPro" id="IPR050109">
    <property type="entry name" value="HTH-type_TetR-like_transc_reg"/>
</dbReference>
<dbReference type="PRINTS" id="PR00455">
    <property type="entry name" value="HTHTETR"/>
</dbReference>
<accession>A0A495IGM2</accession>
<evidence type="ECO:0000313" key="7">
    <source>
        <dbReference type="EMBL" id="RKR74568.1"/>
    </source>
</evidence>
<evidence type="ECO:0000256" key="3">
    <source>
        <dbReference type="ARBA" id="ARBA00023163"/>
    </source>
</evidence>
<dbReference type="InterPro" id="IPR001647">
    <property type="entry name" value="HTH_TetR"/>
</dbReference>
<dbReference type="Gene3D" id="1.10.10.60">
    <property type="entry name" value="Homeodomain-like"/>
    <property type="match status" value="1"/>
</dbReference>
<evidence type="ECO:0000256" key="5">
    <source>
        <dbReference type="SAM" id="MobiDB-lite"/>
    </source>
</evidence>
<dbReference type="Proteomes" id="UP000280008">
    <property type="component" value="Unassembled WGS sequence"/>
</dbReference>
<dbReference type="EMBL" id="RBKS01000001">
    <property type="protein sequence ID" value="RKR74568.1"/>
    <property type="molecule type" value="Genomic_DNA"/>
</dbReference>
<evidence type="ECO:0000256" key="4">
    <source>
        <dbReference type="PROSITE-ProRule" id="PRU00335"/>
    </source>
</evidence>
<organism evidence="7 8">
    <name type="scientific">Frondihabitans australicus</name>
    <dbReference type="NCBI Taxonomy" id="386892"/>
    <lineage>
        <taxon>Bacteria</taxon>
        <taxon>Bacillati</taxon>
        <taxon>Actinomycetota</taxon>
        <taxon>Actinomycetes</taxon>
        <taxon>Micrococcales</taxon>
        <taxon>Microbacteriaceae</taxon>
        <taxon>Frondihabitans</taxon>
    </lineage>
</organism>
<gene>
    <name evidence="7" type="ORF">C8E83_1687</name>
</gene>
<feature type="region of interest" description="Disordered" evidence="5">
    <location>
        <begin position="227"/>
        <end position="249"/>
    </location>
</feature>
<feature type="domain" description="HTH tetR-type" evidence="6">
    <location>
        <begin position="38"/>
        <end position="98"/>
    </location>
</feature>
<evidence type="ECO:0000256" key="2">
    <source>
        <dbReference type="ARBA" id="ARBA00023125"/>
    </source>
</evidence>
<feature type="compositionally biased region" description="Low complexity" evidence="5">
    <location>
        <begin position="227"/>
        <end position="236"/>
    </location>
</feature>
<dbReference type="PANTHER" id="PTHR30055:SF148">
    <property type="entry name" value="TETR-FAMILY TRANSCRIPTIONAL REGULATOR"/>
    <property type="match status" value="1"/>
</dbReference>
<dbReference type="InterPro" id="IPR036271">
    <property type="entry name" value="Tet_transcr_reg_TetR-rel_C_sf"/>
</dbReference>
<dbReference type="Pfam" id="PF00440">
    <property type="entry name" value="TetR_N"/>
    <property type="match status" value="1"/>
</dbReference>
<keyword evidence="8" id="KW-1185">Reference proteome</keyword>
<dbReference type="AlphaFoldDB" id="A0A495IGM2"/>
<dbReference type="InterPro" id="IPR023772">
    <property type="entry name" value="DNA-bd_HTH_TetR-type_CS"/>
</dbReference>
<dbReference type="GO" id="GO:0003700">
    <property type="term" value="F:DNA-binding transcription factor activity"/>
    <property type="evidence" value="ECO:0007669"/>
    <property type="project" value="TreeGrafter"/>
</dbReference>
<evidence type="ECO:0000313" key="8">
    <source>
        <dbReference type="Proteomes" id="UP000280008"/>
    </source>
</evidence>
<keyword evidence="2 4" id="KW-0238">DNA-binding</keyword>
<protein>
    <submittedName>
        <fullName evidence="7">TetR family transcriptional regulator</fullName>
    </submittedName>
</protein>